<organism evidence="1 2">
    <name type="scientific">Extibacter muris</name>
    <dbReference type="NCBI Taxonomy" id="1796622"/>
    <lineage>
        <taxon>Bacteria</taxon>
        <taxon>Bacillati</taxon>
        <taxon>Bacillota</taxon>
        <taxon>Clostridia</taxon>
        <taxon>Lachnospirales</taxon>
        <taxon>Lachnospiraceae</taxon>
        <taxon>Extibacter</taxon>
    </lineage>
</organism>
<dbReference type="GO" id="GO:0045892">
    <property type="term" value="P:negative regulation of DNA-templated transcription"/>
    <property type="evidence" value="ECO:0007669"/>
    <property type="project" value="TreeGrafter"/>
</dbReference>
<dbReference type="InterPro" id="IPR036390">
    <property type="entry name" value="WH_DNA-bd_sf"/>
</dbReference>
<protein>
    <submittedName>
        <fullName evidence="1">Ferric uptake regulator family protein</fullName>
    </submittedName>
</protein>
<sequence>MSQEERLQEIMKRLKENGYRITSQRKMLLEVILGNEHSSCKEIYFAAKQIDKKLGIATVYRTVQLLEDLELVKKEMAVQL</sequence>
<dbReference type="Gene3D" id="1.10.10.10">
    <property type="entry name" value="Winged helix-like DNA-binding domain superfamily/Winged helix DNA-binding domain"/>
    <property type="match status" value="1"/>
</dbReference>
<dbReference type="GO" id="GO:0003700">
    <property type="term" value="F:DNA-binding transcription factor activity"/>
    <property type="evidence" value="ECO:0007669"/>
    <property type="project" value="InterPro"/>
</dbReference>
<comment type="caution">
    <text evidence="1">The sequence shown here is derived from an EMBL/GenBank/DDBJ whole genome shotgun (WGS) entry which is preliminary data.</text>
</comment>
<dbReference type="PANTHER" id="PTHR33202:SF7">
    <property type="entry name" value="FERRIC UPTAKE REGULATION PROTEIN"/>
    <property type="match status" value="1"/>
</dbReference>
<dbReference type="RefSeq" id="WP_132278630.1">
    <property type="nucleotide sequence ID" value="NZ_JAOBST010000018.1"/>
</dbReference>
<keyword evidence="2" id="KW-1185">Reference proteome</keyword>
<dbReference type="EMBL" id="SMMX01000011">
    <property type="protein sequence ID" value="TDA21076.1"/>
    <property type="molecule type" value="Genomic_DNA"/>
</dbReference>
<evidence type="ECO:0000313" key="1">
    <source>
        <dbReference type="EMBL" id="TDA21076.1"/>
    </source>
</evidence>
<dbReference type="GO" id="GO:0008270">
    <property type="term" value="F:zinc ion binding"/>
    <property type="evidence" value="ECO:0007669"/>
    <property type="project" value="TreeGrafter"/>
</dbReference>
<evidence type="ECO:0000313" key="2">
    <source>
        <dbReference type="Proteomes" id="UP000295710"/>
    </source>
</evidence>
<accession>A0A4R4FEG9</accession>
<dbReference type="PANTHER" id="PTHR33202">
    <property type="entry name" value="ZINC UPTAKE REGULATION PROTEIN"/>
    <property type="match status" value="1"/>
</dbReference>
<dbReference type="AlphaFoldDB" id="A0A4R4FEG9"/>
<proteinExistence type="predicted"/>
<dbReference type="Proteomes" id="UP000295710">
    <property type="component" value="Unassembled WGS sequence"/>
</dbReference>
<dbReference type="SUPFAM" id="SSF46785">
    <property type="entry name" value="Winged helix' DNA-binding domain"/>
    <property type="match status" value="1"/>
</dbReference>
<dbReference type="InterPro" id="IPR002481">
    <property type="entry name" value="FUR"/>
</dbReference>
<reference evidence="1 2" key="1">
    <citation type="journal article" date="2016" name="Nat. Microbiol.">
        <title>The Mouse Intestinal Bacterial Collection (miBC) provides host-specific insight into cultured diversity and functional potential of the gut microbiota.</title>
        <authorList>
            <person name="Lagkouvardos I."/>
            <person name="Pukall R."/>
            <person name="Abt B."/>
            <person name="Foesel B.U."/>
            <person name="Meier-Kolthoff J.P."/>
            <person name="Kumar N."/>
            <person name="Bresciani A."/>
            <person name="Martinez I."/>
            <person name="Just S."/>
            <person name="Ziegler C."/>
            <person name="Brugiroux S."/>
            <person name="Garzetti D."/>
            <person name="Wenning M."/>
            <person name="Bui T.P."/>
            <person name="Wang J."/>
            <person name="Hugenholtz F."/>
            <person name="Plugge C.M."/>
            <person name="Peterson D.A."/>
            <person name="Hornef M.W."/>
            <person name="Baines J.F."/>
            <person name="Smidt H."/>
            <person name="Walter J."/>
            <person name="Kristiansen K."/>
            <person name="Nielsen H.B."/>
            <person name="Haller D."/>
            <person name="Overmann J."/>
            <person name="Stecher B."/>
            <person name="Clavel T."/>
        </authorList>
    </citation>
    <scope>NUCLEOTIDE SEQUENCE [LARGE SCALE GENOMIC DNA]</scope>
    <source>
        <strain evidence="1 2">DSM 28560</strain>
    </source>
</reference>
<dbReference type="Pfam" id="PF01475">
    <property type="entry name" value="FUR"/>
    <property type="match status" value="1"/>
</dbReference>
<dbReference type="GO" id="GO:1900376">
    <property type="term" value="P:regulation of secondary metabolite biosynthetic process"/>
    <property type="evidence" value="ECO:0007669"/>
    <property type="project" value="TreeGrafter"/>
</dbReference>
<dbReference type="InterPro" id="IPR036388">
    <property type="entry name" value="WH-like_DNA-bd_sf"/>
</dbReference>
<name>A0A4R4FEG9_9FIRM</name>
<gene>
    <name evidence="1" type="ORF">E1963_13025</name>
</gene>
<dbReference type="GO" id="GO:0000976">
    <property type="term" value="F:transcription cis-regulatory region binding"/>
    <property type="evidence" value="ECO:0007669"/>
    <property type="project" value="TreeGrafter"/>
</dbReference>